<protein>
    <submittedName>
        <fullName evidence="2">Uncharacterized protein</fullName>
    </submittedName>
</protein>
<evidence type="ECO:0000256" key="1">
    <source>
        <dbReference type="SAM" id="MobiDB-lite"/>
    </source>
</evidence>
<proteinExistence type="predicted"/>
<evidence type="ECO:0000313" key="2">
    <source>
        <dbReference type="EMBL" id="OWM75272.1"/>
    </source>
</evidence>
<evidence type="ECO:0000313" key="3">
    <source>
        <dbReference type="Proteomes" id="UP000197138"/>
    </source>
</evidence>
<dbReference type="EMBL" id="MTKT01003385">
    <property type="protein sequence ID" value="OWM75272.1"/>
    <property type="molecule type" value="Genomic_DNA"/>
</dbReference>
<dbReference type="Proteomes" id="UP000197138">
    <property type="component" value="Unassembled WGS sequence"/>
</dbReference>
<dbReference type="AlphaFoldDB" id="A0A218WTH6"/>
<feature type="region of interest" description="Disordered" evidence="1">
    <location>
        <begin position="1"/>
        <end position="62"/>
    </location>
</feature>
<reference evidence="3" key="1">
    <citation type="journal article" date="2017" name="Plant J.">
        <title>The pomegranate (Punica granatum L.) genome and the genomics of punicalagin biosynthesis.</title>
        <authorList>
            <person name="Qin G."/>
            <person name="Xu C."/>
            <person name="Ming R."/>
            <person name="Tang H."/>
            <person name="Guyot R."/>
            <person name="Kramer E.M."/>
            <person name="Hu Y."/>
            <person name="Yi X."/>
            <person name="Qi Y."/>
            <person name="Xu X."/>
            <person name="Gao Z."/>
            <person name="Pan H."/>
            <person name="Jian J."/>
            <person name="Tian Y."/>
            <person name="Yue Z."/>
            <person name="Xu Y."/>
        </authorList>
    </citation>
    <scope>NUCLEOTIDE SEQUENCE [LARGE SCALE GENOMIC DNA]</scope>
    <source>
        <strain evidence="3">cv. Dabenzi</strain>
    </source>
</reference>
<feature type="compositionally biased region" description="Basic and acidic residues" evidence="1">
    <location>
        <begin position="48"/>
        <end position="62"/>
    </location>
</feature>
<gene>
    <name evidence="2" type="ORF">CDL15_Pgr020936</name>
</gene>
<sequence>MNSVPGFSRESSCGKPVGQNGVLTACPVESNKVTRPKPVESSKVTRPKPVEKGKVDAKSGKQ</sequence>
<feature type="compositionally biased region" description="Polar residues" evidence="1">
    <location>
        <begin position="1"/>
        <end position="11"/>
    </location>
</feature>
<name>A0A218WTH6_PUNGR</name>
<comment type="caution">
    <text evidence="2">The sequence shown here is derived from an EMBL/GenBank/DDBJ whole genome shotgun (WGS) entry which is preliminary data.</text>
</comment>
<organism evidence="2 3">
    <name type="scientific">Punica granatum</name>
    <name type="common">Pomegranate</name>
    <dbReference type="NCBI Taxonomy" id="22663"/>
    <lineage>
        <taxon>Eukaryota</taxon>
        <taxon>Viridiplantae</taxon>
        <taxon>Streptophyta</taxon>
        <taxon>Embryophyta</taxon>
        <taxon>Tracheophyta</taxon>
        <taxon>Spermatophyta</taxon>
        <taxon>Magnoliopsida</taxon>
        <taxon>eudicotyledons</taxon>
        <taxon>Gunneridae</taxon>
        <taxon>Pentapetalae</taxon>
        <taxon>rosids</taxon>
        <taxon>malvids</taxon>
        <taxon>Myrtales</taxon>
        <taxon>Lythraceae</taxon>
        <taxon>Punica</taxon>
    </lineage>
</organism>
<accession>A0A218WTH6</accession>